<dbReference type="CDD" id="cd19958">
    <property type="entry name" value="pyocin_knob"/>
    <property type="match status" value="1"/>
</dbReference>
<gene>
    <name evidence="2" type="ORF">BHE19_10790</name>
</gene>
<dbReference type="RefSeq" id="WP_070907477.1">
    <property type="nucleotide sequence ID" value="NZ_MIKE01000023.1"/>
</dbReference>
<organism evidence="2 3">
    <name type="scientific">Flavobacterium tructae</name>
    <dbReference type="NCBI Taxonomy" id="1114873"/>
    <lineage>
        <taxon>Bacteria</taxon>
        <taxon>Pseudomonadati</taxon>
        <taxon>Bacteroidota</taxon>
        <taxon>Flavobacteriia</taxon>
        <taxon>Flavobacteriales</taxon>
        <taxon>Flavobacteriaceae</taxon>
        <taxon>Flavobacterium</taxon>
    </lineage>
</organism>
<dbReference type="STRING" id="1278819.BHE19_10790"/>
<accession>A0A1S1J5W4</accession>
<dbReference type="EMBL" id="MIKE01000023">
    <property type="protein sequence ID" value="OHT45180.1"/>
    <property type="molecule type" value="Genomic_DNA"/>
</dbReference>
<reference evidence="3" key="1">
    <citation type="submission" date="2016-09" db="EMBL/GenBank/DDBJ databases">
        <authorList>
            <person name="Chen S."/>
            <person name="Walker E."/>
        </authorList>
    </citation>
    <scope>NUCLEOTIDE SEQUENCE [LARGE SCALE GENOMIC DNA]</scope>
    <source>
        <strain evidence="3">MSU</strain>
    </source>
</reference>
<sequence>MIFKVKKIHLIVVILLFTTIITRGQFVTQTGVDNLNTFTNDLAIYLPHTLNSPSTYGTVLGLRHWGGAGGSDWRTQLAFSTESDFYFRQSTNTAGTVWSEWKKIYNSENLNNNSTDFNAKVLTAKELIISQTQTNVLLSATSNSYINSGNFGIGTINPKNKLDVNGTIHSKEVKVDMENWSDFVFKENYNLPTLSEVEKHISEKGHLENIPSEKEVLQNGINLGEMNAKLLQKIEELTLYIIDLNKKLELQNQELNSVKKKLGN</sequence>
<feature type="coiled-coil region" evidence="1">
    <location>
        <begin position="234"/>
        <end position="261"/>
    </location>
</feature>
<evidence type="ECO:0000313" key="3">
    <source>
        <dbReference type="Proteomes" id="UP000180252"/>
    </source>
</evidence>
<keyword evidence="1" id="KW-0175">Coiled coil</keyword>
<evidence type="ECO:0000256" key="1">
    <source>
        <dbReference type="SAM" id="Coils"/>
    </source>
</evidence>
<proteinExistence type="predicted"/>
<name>A0A1S1J5W4_9FLAO</name>
<dbReference type="AlphaFoldDB" id="A0A1S1J5W4"/>
<evidence type="ECO:0000313" key="2">
    <source>
        <dbReference type="EMBL" id="OHT45180.1"/>
    </source>
</evidence>
<protein>
    <submittedName>
        <fullName evidence="2">Uncharacterized protein</fullName>
    </submittedName>
</protein>
<dbReference type="Proteomes" id="UP000180252">
    <property type="component" value="Unassembled WGS sequence"/>
</dbReference>
<comment type="caution">
    <text evidence="2">The sequence shown here is derived from an EMBL/GenBank/DDBJ whole genome shotgun (WGS) entry which is preliminary data.</text>
</comment>